<dbReference type="EMBL" id="CABPSR010000047">
    <property type="protein sequence ID" value="VVE85925.1"/>
    <property type="molecule type" value="Genomic_DNA"/>
</dbReference>
<reference evidence="1 2" key="1">
    <citation type="submission" date="2019-08" db="EMBL/GenBank/DDBJ databases">
        <authorList>
            <person name="Peeters C."/>
        </authorList>
    </citation>
    <scope>NUCLEOTIDE SEQUENCE [LARGE SCALE GENOMIC DNA]</scope>
    <source>
        <strain evidence="1 2">LMG 31121</strain>
    </source>
</reference>
<name>A0A5E5BLJ2_9BURK</name>
<sequence>MRAHWGIENGMRWRLDMAFGEDQCRVRVDNAAQNFAILRRIVMNLLRQDNTYKTGLKNRRILACANHDYLAKLLGWRASQAG</sequence>
<dbReference type="Proteomes" id="UP000335538">
    <property type="component" value="Unassembled WGS sequence"/>
</dbReference>
<evidence type="ECO:0000313" key="1">
    <source>
        <dbReference type="EMBL" id="VVE85925.1"/>
    </source>
</evidence>
<dbReference type="InterPro" id="IPR051698">
    <property type="entry name" value="Transposase_11-like"/>
</dbReference>
<accession>A0A5E5BLJ2</accession>
<dbReference type="PANTHER" id="PTHR30298:SF0">
    <property type="entry name" value="PROTEIN YBFL-RELATED"/>
    <property type="match status" value="1"/>
</dbReference>
<organism evidence="1 2">
    <name type="scientific">Pandoraea sputorum</name>
    <dbReference type="NCBI Taxonomy" id="93222"/>
    <lineage>
        <taxon>Bacteria</taxon>
        <taxon>Pseudomonadati</taxon>
        <taxon>Pseudomonadota</taxon>
        <taxon>Betaproteobacteria</taxon>
        <taxon>Burkholderiales</taxon>
        <taxon>Burkholderiaceae</taxon>
        <taxon>Pandoraea</taxon>
    </lineage>
</organism>
<proteinExistence type="predicted"/>
<evidence type="ECO:0008006" key="3">
    <source>
        <dbReference type="Google" id="ProtNLM"/>
    </source>
</evidence>
<evidence type="ECO:0000313" key="2">
    <source>
        <dbReference type="Proteomes" id="UP000335538"/>
    </source>
</evidence>
<gene>
    <name evidence="1" type="ORF">PSP31121_05558</name>
</gene>
<dbReference type="AlphaFoldDB" id="A0A5E5BLJ2"/>
<protein>
    <recommendedName>
        <fullName evidence="3">Transposase</fullName>
    </recommendedName>
</protein>
<dbReference type="PANTHER" id="PTHR30298">
    <property type="entry name" value="H REPEAT-ASSOCIATED PREDICTED TRANSPOSASE"/>
    <property type="match status" value="1"/>
</dbReference>